<dbReference type="KEGG" id="amex:103042724"/>
<accession>A0A8B9KXR8</accession>
<feature type="domain" description="RGS" evidence="1">
    <location>
        <begin position="66"/>
        <end position="182"/>
    </location>
</feature>
<evidence type="ECO:0000313" key="2">
    <source>
        <dbReference type="Ensembl" id="ENSAMXP00005042419.1"/>
    </source>
</evidence>
<reference evidence="2" key="1">
    <citation type="submission" date="2025-08" db="UniProtKB">
        <authorList>
            <consortium name="Ensembl"/>
        </authorList>
    </citation>
    <scope>IDENTIFICATION</scope>
</reference>
<dbReference type="Gene3D" id="1.10.167.10">
    <property type="entry name" value="Regulator of G-protein Signalling 4, domain 2"/>
    <property type="match status" value="1"/>
</dbReference>
<dbReference type="Proteomes" id="UP000694621">
    <property type="component" value="Unplaced"/>
</dbReference>
<proteinExistence type="predicted"/>
<dbReference type="Ensembl" id="ENSAMXT00005046146.1">
    <property type="protein sequence ID" value="ENSAMXP00005042419.1"/>
    <property type="gene ID" value="ENSAMXG00005019815.1"/>
</dbReference>
<protein>
    <submittedName>
        <fullName evidence="2">Regulator of G-protein signaling 2</fullName>
    </submittedName>
</protein>
<dbReference type="RefSeq" id="XP_007233299.2">
    <property type="nucleotide sequence ID" value="XM_007233237.4"/>
</dbReference>
<name>A0A8B9KXR8_ASTMX</name>
<dbReference type="SUPFAM" id="SSF48097">
    <property type="entry name" value="Regulator of G-protein signaling, RGS"/>
    <property type="match status" value="1"/>
</dbReference>
<dbReference type="Pfam" id="PF00615">
    <property type="entry name" value="RGS"/>
    <property type="match status" value="1"/>
</dbReference>
<evidence type="ECO:0000259" key="1">
    <source>
        <dbReference type="PROSITE" id="PS50132"/>
    </source>
</evidence>
<dbReference type="InterPro" id="IPR044926">
    <property type="entry name" value="RGS_subdomain_2"/>
</dbReference>
<dbReference type="PANTHER" id="PTHR10845">
    <property type="entry name" value="REGULATOR OF G PROTEIN SIGNALING"/>
    <property type="match status" value="1"/>
</dbReference>
<organism evidence="2 3">
    <name type="scientific">Astyanax mexicanus</name>
    <name type="common">Blind cave fish</name>
    <name type="synonym">Astyanax fasciatus mexicanus</name>
    <dbReference type="NCBI Taxonomy" id="7994"/>
    <lineage>
        <taxon>Eukaryota</taxon>
        <taxon>Metazoa</taxon>
        <taxon>Chordata</taxon>
        <taxon>Craniata</taxon>
        <taxon>Vertebrata</taxon>
        <taxon>Euteleostomi</taxon>
        <taxon>Actinopterygii</taxon>
        <taxon>Neopterygii</taxon>
        <taxon>Teleostei</taxon>
        <taxon>Ostariophysi</taxon>
        <taxon>Characiformes</taxon>
        <taxon>Characoidei</taxon>
        <taxon>Acestrorhamphidae</taxon>
        <taxon>Acestrorhamphinae</taxon>
        <taxon>Astyanax</taxon>
    </lineage>
</organism>
<dbReference type="PRINTS" id="PR01301">
    <property type="entry name" value="RGSPROTEIN"/>
</dbReference>
<evidence type="ECO:0000313" key="3">
    <source>
        <dbReference type="Proteomes" id="UP000694621"/>
    </source>
</evidence>
<dbReference type="OMA" id="GRMKRTI"/>
<dbReference type="GeneID" id="103042724"/>
<dbReference type="InterPro" id="IPR036305">
    <property type="entry name" value="RGS_sf"/>
</dbReference>
<dbReference type="SMART" id="SM00315">
    <property type="entry name" value="RGS"/>
    <property type="match status" value="1"/>
</dbReference>
<dbReference type="PROSITE" id="PS50132">
    <property type="entry name" value="RGS"/>
    <property type="match status" value="1"/>
</dbReference>
<dbReference type="AlphaFoldDB" id="A0A8B9KXR8"/>
<dbReference type="FunFam" id="1.10.167.10:FF:000001">
    <property type="entry name" value="Putative regulator of g-protein signaling 12"/>
    <property type="match status" value="1"/>
</dbReference>
<dbReference type="PANTHER" id="PTHR10845:SF43">
    <property type="entry name" value="REGULATOR OF G-PROTEIN SIGNALING 2"/>
    <property type="match status" value="1"/>
</dbReference>
<sequence length="196" mass="23147">MRDTLVEKDMACSACLRNSELASEQKGITRKNNWRSRLGNFLTKPERTQRKLHRPTPDDVNQWAESMEYLMNSKYGMIAFRLFMKSEYCEENIEFWLTCEEFRQIKSLAKRKARARAIYDKFIKSQSPKEINLDYLTKDAIFKSLHSSTQTIFTAAQNKVFSLMENNTYPRFLQSQLYARLCQLAQGKCRECAYLE</sequence>
<dbReference type="InterPro" id="IPR016137">
    <property type="entry name" value="RGS"/>
</dbReference>